<dbReference type="RefSeq" id="WP_328960680.1">
    <property type="nucleotide sequence ID" value="NZ_CP108090.1"/>
</dbReference>
<proteinExistence type="predicted"/>
<feature type="compositionally biased region" description="Basic and acidic residues" evidence="1">
    <location>
        <begin position="48"/>
        <end position="66"/>
    </location>
</feature>
<dbReference type="EMBL" id="CP108090">
    <property type="protein sequence ID" value="WUQ11172.1"/>
    <property type="molecule type" value="Genomic_DNA"/>
</dbReference>
<accession>A0ABZ1T8F5</accession>
<evidence type="ECO:0000313" key="3">
    <source>
        <dbReference type="EMBL" id="WUQ11172.1"/>
    </source>
</evidence>
<gene>
    <name evidence="3" type="ORF">OG517_06860</name>
</gene>
<reference evidence="3" key="1">
    <citation type="submission" date="2022-10" db="EMBL/GenBank/DDBJ databases">
        <title>The complete genomes of actinobacterial strains from the NBC collection.</title>
        <authorList>
            <person name="Joergensen T.S."/>
            <person name="Alvarez Arevalo M."/>
            <person name="Sterndorff E.B."/>
            <person name="Faurdal D."/>
            <person name="Vuksanovic O."/>
            <person name="Mourched A.-S."/>
            <person name="Charusanti P."/>
            <person name="Shaw S."/>
            <person name="Blin K."/>
            <person name="Weber T."/>
        </authorList>
    </citation>
    <scope>NUCLEOTIDE SEQUENCE</scope>
    <source>
        <strain evidence="3">NBC_00248</strain>
    </source>
</reference>
<evidence type="ECO:0000256" key="1">
    <source>
        <dbReference type="SAM" id="MobiDB-lite"/>
    </source>
</evidence>
<keyword evidence="4" id="KW-1185">Reference proteome</keyword>
<name>A0ABZ1T8F5_STRVG</name>
<dbReference type="Proteomes" id="UP001432039">
    <property type="component" value="Chromosome"/>
</dbReference>
<evidence type="ECO:0000313" key="4">
    <source>
        <dbReference type="Proteomes" id="UP001432039"/>
    </source>
</evidence>
<organism evidence="3 4">
    <name type="scientific">Streptomyces virginiae</name>
    <name type="common">Streptomyces cinnamonensis</name>
    <dbReference type="NCBI Taxonomy" id="1961"/>
    <lineage>
        <taxon>Bacteria</taxon>
        <taxon>Bacillati</taxon>
        <taxon>Actinomycetota</taxon>
        <taxon>Actinomycetes</taxon>
        <taxon>Kitasatosporales</taxon>
        <taxon>Streptomycetaceae</taxon>
        <taxon>Streptomyces</taxon>
    </lineage>
</organism>
<evidence type="ECO:0008006" key="5">
    <source>
        <dbReference type="Google" id="ProtNLM"/>
    </source>
</evidence>
<feature type="region of interest" description="Disordered" evidence="1">
    <location>
        <begin position="31"/>
        <end position="66"/>
    </location>
</feature>
<protein>
    <recommendedName>
        <fullName evidence="5">Lipoprotein</fullName>
    </recommendedName>
</protein>
<sequence>MTGSLRTRRLLVGATSVGLLAGGSLLGLSGTANAAPATSATVSSTLTSDRDRDRDRDHRQDRQDRWDRHNRWDRHERCTWVKGHWEHKWQHGTWHQGHRDHHGNWHDGWWGKGYSKHWTPGHWNCHSKW</sequence>
<feature type="chain" id="PRO_5046017082" description="Lipoprotein" evidence="2">
    <location>
        <begin position="35"/>
        <end position="129"/>
    </location>
</feature>
<keyword evidence="2" id="KW-0732">Signal</keyword>
<feature type="compositionally biased region" description="Low complexity" evidence="1">
    <location>
        <begin position="31"/>
        <end position="47"/>
    </location>
</feature>
<feature type="signal peptide" evidence="2">
    <location>
        <begin position="1"/>
        <end position="34"/>
    </location>
</feature>
<evidence type="ECO:0000256" key="2">
    <source>
        <dbReference type="SAM" id="SignalP"/>
    </source>
</evidence>